<organism evidence="1 2">
    <name type="scientific">Coemansia aciculifera</name>
    <dbReference type="NCBI Taxonomy" id="417176"/>
    <lineage>
        <taxon>Eukaryota</taxon>
        <taxon>Fungi</taxon>
        <taxon>Fungi incertae sedis</taxon>
        <taxon>Zoopagomycota</taxon>
        <taxon>Kickxellomycotina</taxon>
        <taxon>Kickxellomycetes</taxon>
        <taxon>Kickxellales</taxon>
        <taxon>Kickxellaceae</taxon>
        <taxon>Coemansia</taxon>
    </lineage>
</organism>
<accession>A0ACC1LV76</accession>
<dbReference type="Proteomes" id="UP001139981">
    <property type="component" value="Unassembled WGS sequence"/>
</dbReference>
<protein>
    <submittedName>
        <fullName evidence="1">Uncharacterized protein</fullName>
    </submittedName>
</protein>
<evidence type="ECO:0000313" key="2">
    <source>
        <dbReference type="Proteomes" id="UP001139981"/>
    </source>
</evidence>
<name>A0ACC1LV76_9FUNG</name>
<comment type="caution">
    <text evidence="1">The sequence shown here is derived from an EMBL/GenBank/DDBJ whole genome shotgun (WGS) entry which is preliminary data.</text>
</comment>
<feature type="non-terminal residue" evidence="1">
    <location>
        <position position="72"/>
    </location>
</feature>
<dbReference type="EMBL" id="JANBVB010003082">
    <property type="protein sequence ID" value="KAJ2880592.1"/>
    <property type="molecule type" value="Genomic_DNA"/>
</dbReference>
<sequence length="72" mass="7950">MTLRSIGRSAPFSSSHLVSRKKVMFPGALTSEYTHDLRFASSVESIPTYQVMDTDGRVLDAANEPQMSKDEA</sequence>
<keyword evidence="2" id="KW-1185">Reference proteome</keyword>
<reference evidence="1" key="1">
    <citation type="submission" date="2022-07" db="EMBL/GenBank/DDBJ databases">
        <title>Phylogenomic reconstructions and comparative analyses of Kickxellomycotina fungi.</title>
        <authorList>
            <person name="Reynolds N.K."/>
            <person name="Stajich J.E."/>
            <person name="Barry K."/>
            <person name="Grigoriev I.V."/>
            <person name="Crous P."/>
            <person name="Smith M.E."/>
        </authorList>
    </citation>
    <scope>NUCLEOTIDE SEQUENCE</scope>
    <source>
        <strain evidence="1">CBS 190363</strain>
    </source>
</reference>
<proteinExistence type="predicted"/>
<evidence type="ECO:0000313" key="1">
    <source>
        <dbReference type="EMBL" id="KAJ2880592.1"/>
    </source>
</evidence>
<gene>
    <name evidence="1" type="ORF">IWW38_005923</name>
</gene>